<keyword evidence="3" id="KW-1185">Reference proteome</keyword>
<evidence type="ECO:0000256" key="1">
    <source>
        <dbReference type="SAM" id="MobiDB-lite"/>
    </source>
</evidence>
<sequence length="173" mass="19086">TLSWRTCRTPSPPPPRRPPHHTPPTTVSERPRPRPPNSTLSHSQHHPSPHKVYHQERVEEVRTEQRSSGGGKMASLNNNLSELDTLLQDLNNARYTGVFKEPAAATNGTVNGSRPTVDSLLDALDDVDTGFSKPDRIRLFCSPIASFVNPRTPGVRRTRGAGPAEELCLESPF</sequence>
<dbReference type="Proteomes" id="UP000283509">
    <property type="component" value="Unassembled WGS sequence"/>
</dbReference>
<feature type="non-terminal residue" evidence="2">
    <location>
        <position position="1"/>
    </location>
</feature>
<dbReference type="EMBL" id="QCYY01001660">
    <property type="protein sequence ID" value="ROT76453.1"/>
    <property type="molecule type" value="Genomic_DNA"/>
</dbReference>
<accession>A0A423TJ43</accession>
<reference evidence="2 3" key="2">
    <citation type="submission" date="2019-01" db="EMBL/GenBank/DDBJ databases">
        <title>The decoding of complex shrimp genome reveals the adaptation for benthos swimmer, frequently molting mechanism and breeding impact on genome.</title>
        <authorList>
            <person name="Sun Y."/>
            <person name="Gao Y."/>
            <person name="Yu Y."/>
        </authorList>
    </citation>
    <scope>NUCLEOTIDE SEQUENCE [LARGE SCALE GENOMIC DNA]</scope>
    <source>
        <tissue evidence="2">Muscle</tissue>
    </source>
</reference>
<dbReference type="STRING" id="6689.A0A423TJ43"/>
<gene>
    <name evidence="2" type="ORF">C7M84_004959</name>
</gene>
<comment type="caution">
    <text evidence="2">The sequence shown here is derived from an EMBL/GenBank/DDBJ whole genome shotgun (WGS) entry which is preliminary data.</text>
</comment>
<evidence type="ECO:0000313" key="2">
    <source>
        <dbReference type="EMBL" id="ROT76453.1"/>
    </source>
</evidence>
<feature type="compositionally biased region" description="Basic residues" evidence="1">
    <location>
        <begin position="43"/>
        <end position="52"/>
    </location>
</feature>
<proteinExistence type="predicted"/>
<protein>
    <submittedName>
        <fullName evidence="2">Putative leupaxin isoform X2</fullName>
    </submittedName>
</protein>
<feature type="compositionally biased region" description="Basic and acidic residues" evidence="1">
    <location>
        <begin position="53"/>
        <end position="65"/>
    </location>
</feature>
<organism evidence="2 3">
    <name type="scientific">Penaeus vannamei</name>
    <name type="common">Whiteleg shrimp</name>
    <name type="synonym">Litopenaeus vannamei</name>
    <dbReference type="NCBI Taxonomy" id="6689"/>
    <lineage>
        <taxon>Eukaryota</taxon>
        <taxon>Metazoa</taxon>
        <taxon>Ecdysozoa</taxon>
        <taxon>Arthropoda</taxon>
        <taxon>Crustacea</taxon>
        <taxon>Multicrustacea</taxon>
        <taxon>Malacostraca</taxon>
        <taxon>Eumalacostraca</taxon>
        <taxon>Eucarida</taxon>
        <taxon>Decapoda</taxon>
        <taxon>Dendrobranchiata</taxon>
        <taxon>Penaeoidea</taxon>
        <taxon>Penaeidae</taxon>
        <taxon>Penaeus</taxon>
    </lineage>
</organism>
<feature type="region of interest" description="Disordered" evidence="1">
    <location>
        <begin position="1"/>
        <end position="77"/>
    </location>
</feature>
<dbReference type="AlphaFoldDB" id="A0A423TJ43"/>
<reference evidence="2 3" key="1">
    <citation type="submission" date="2018-04" db="EMBL/GenBank/DDBJ databases">
        <authorList>
            <person name="Zhang X."/>
            <person name="Yuan J."/>
            <person name="Li F."/>
            <person name="Xiang J."/>
        </authorList>
    </citation>
    <scope>NUCLEOTIDE SEQUENCE [LARGE SCALE GENOMIC DNA]</scope>
    <source>
        <tissue evidence="2">Muscle</tissue>
    </source>
</reference>
<name>A0A423TJ43_PENVA</name>
<evidence type="ECO:0000313" key="3">
    <source>
        <dbReference type="Proteomes" id="UP000283509"/>
    </source>
</evidence>